<feature type="chain" id="PRO_5040391536" description="Lipase domain-containing protein" evidence="5">
    <location>
        <begin position="17"/>
        <end position="349"/>
    </location>
</feature>
<dbReference type="SUPFAM" id="SSF53474">
    <property type="entry name" value="alpha/beta-Hydrolases"/>
    <property type="match status" value="1"/>
</dbReference>
<evidence type="ECO:0000313" key="7">
    <source>
        <dbReference type="EMBL" id="CAH1987711.1"/>
    </source>
</evidence>
<accession>A0A9P0L4N4</accession>
<evidence type="ECO:0000256" key="5">
    <source>
        <dbReference type="SAM" id="SignalP"/>
    </source>
</evidence>
<dbReference type="Proteomes" id="UP001152888">
    <property type="component" value="Unassembled WGS sequence"/>
</dbReference>
<evidence type="ECO:0000256" key="3">
    <source>
        <dbReference type="ARBA" id="ARBA00022525"/>
    </source>
</evidence>
<protein>
    <recommendedName>
        <fullName evidence="6">Lipase domain-containing protein</fullName>
    </recommendedName>
</protein>
<dbReference type="InterPro" id="IPR013818">
    <property type="entry name" value="Lipase"/>
</dbReference>
<dbReference type="FunFam" id="3.40.50.1820:FF:000076">
    <property type="entry name" value="phospholipase A1"/>
    <property type="match status" value="1"/>
</dbReference>
<dbReference type="EMBL" id="CAKOFQ010007024">
    <property type="protein sequence ID" value="CAH1987711.1"/>
    <property type="molecule type" value="Genomic_DNA"/>
</dbReference>
<organism evidence="7 8">
    <name type="scientific">Acanthoscelides obtectus</name>
    <name type="common">Bean weevil</name>
    <name type="synonym">Bruchus obtectus</name>
    <dbReference type="NCBI Taxonomy" id="200917"/>
    <lineage>
        <taxon>Eukaryota</taxon>
        <taxon>Metazoa</taxon>
        <taxon>Ecdysozoa</taxon>
        <taxon>Arthropoda</taxon>
        <taxon>Hexapoda</taxon>
        <taxon>Insecta</taxon>
        <taxon>Pterygota</taxon>
        <taxon>Neoptera</taxon>
        <taxon>Endopterygota</taxon>
        <taxon>Coleoptera</taxon>
        <taxon>Polyphaga</taxon>
        <taxon>Cucujiformia</taxon>
        <taxon>Chrysomeloidea</taxon>
        <taxon>Chrysomelidae</taxon>
        <taxon>Bruchinae</taxon>
        <taxon>Bruchini</taxon>
        <taxon>Acanthoscelides</taxon>
    </lineage>
</organism>
<feature type="domain" description="Lipase" evidence="6">
    <location>
        <begin position="69"/>
        <end position="346"/>
    </location>
</feature>
<dbReference type="GO" id="GO:0016042">
    <property type="term" value="P:lipid catabolic process"/>
    <property type="evidence" value="ECO:0007669"/>
    <property type="project" value="TreeGrafter"/>
</dbReference>
<reference evidence="7" key="1">
    <citation type="submission" date="2022-03" db="EMBL/GenBank/DDBJ databases">
        <authorList>
            <person name="Sayadi A."/>
        </authorList>
    </citation>
    <scope>NUCLEOTIDE SEQUENCE</scope>
</reference>
<keyword evidence="3" id="KW-0964">Secreted</keyword>
<evidence type="ECO:0000256" key="1">
    <source>
        <dbReference type="ARBA" id="ARBA00004613"/>
    </source>
</evidence>
<dbReference type="OrthoDB" id="199913at2759"/>
<dbReference type="PRINTS" id="PR00821">
    <property type="entry name" value="TAGLIPASE"/>
</dbReference>
<dbReference type="PANTHER" id="PTHR11610">
    <property type="entry name" value="LIPASE"/>
    <property type="match status" value="1"/>
</dbReference>
<keyword evidence="8" id="KW-1185">Reference proteome</keyword>
<dbReference type="AlphaFoldDB" id="A0A9P0L4N4"/>
<evidence type="ECO:0000259" key="6">
    <source>
        <dbReference type="Pfam" id="PF00151"/>
    </source>
</evidence>
<dbReference type="PANTHER" id="PTHR11610:SF190">
    <property type="entry name" value="VITELLOGENIN-3-LIKE PROTEIN"/>
    <property type="match status" value="1"/>
</dbReference>
<evidence type="ECO:0000256" key="2">
    <source>
        <dbReference type="ARBA" id="ARBA00010701"/>
    </source>
</evidence>
<dbReference type="CDD" id="cd00707">
    <property type="entry name" value="Pancreat_lipase_like"/>
    <property type="match status" value="1"/>
</dbReference>
<dbReference type="Pfam" id="PF00151">
    <property type="entry name" value="Lipase"/>
    <property type="match status" value="1"/>
</dbReference>
<dbReference type="InterPro" id="IPR033906">
    <property type="entry name" value="Lipase_N"/>
</dbReference>
<evidence type="ECO:0000256" key="4">
    <source>
        <dbReference type="RuleBase" id="RU004262"/>
    </source>
</evidence>
<keyword evidence="5" id="KW-0732">Signal</keyword>
<name>A0A9P0L4N4_ACAOB</name>
<proteinExistence type="inferred from homology"/>
<gene>
    <name evidence="7" type="ORF">ACAOBT_LOCUS18011</name>
</gene>
<dbReference type="InterPro" id="IPR000734">
    <property type="entry name" value="TAG_lipase"/>
</dbReference>
<evidence type="ECO:0000313" key="8">
    <source>
        <dbReference type="Proteomes" id="UP001152888"/>
    </source>
</evidence>
<comment type="subcellular location">
    <subcellularLocation>
        <location evidence="1">Secreted</location>
    </subcellularLocation>
</comment>
<comment type="similarity">
    <text evidence="2 4">Belongs to the AB hydrolase superfamily. Lipase family.</text>
</comment>
<dbReference type="GO" id="GO:0016298">
    <property type="term" value="F:lipase activity"/>
    <property type="evidence" value="ECO:0007669"/>
    <property type="project" value="InterPro"/>
</dbReference>
<feature type="signal peptide" evidence="5">
    <location>
        <begin position="1"/>
        <end position="16"/>
    </location>
</feature>
<dbReference type="Gene3D" id="3.40.50.1820">
    <property type="entry name" value="alpha/beta hydrolase"/>
    <property type="match status" value="1"/>
</dbReference>
<comment type="caution">
    <text evidence="7">The sequence shown here is derived from an EMBL/GenBank/DDBJ whole genome shotgun (WGS) entry which is preliminary data.</text>
</comment>
<dbReference type="GO" id="GO:0005615">
    <property type="term" value="C:extracellular space"/>
    <property type="evidence" value="ECO:0007669"/>
    <property type="project" value="TreeGrafter"/>
</dbReference>
<sequence>MKILVGFSLLICVVICYPSTVLLNTTFNNVNVPDTKVKSEPDKYPLPYILNEKLPGVFVKEDLTKPVDKVKVADSDVKIYIFTQKNNNSGLEIEVANASVAKTPFDPKKPTCFVIHGWNNDRTSTLNHLVKDAILESKDVNVFIVDWSKYADKNYLSAHNAVPGVAKIVAKFVQLLEKSKHLTTDRTFLVGHSLGAHVSGLVGAALNSQLDYIIGLDPAWPLFSSSDTESRLDYTDAKYVQVIHTCAGRLGFPISIGHSDYYPNGGAVQEGCGVQDVTGSCSHGRSYEYLAESIRGYKYAATRCSNYEAYKRGECKNQRASWMGGYNIDKKAVGDYFLDTNGSPPYAKS</sequence>
<dbReference type="InterPro" id="IPR029058">
    <property type="entry name" value="AB_hydrolase_fold"/>
</dbReference>